<dbReference type="EMBL" id="CAJNOJ010000105">
    <property type="protein sequence ID" value="CAF1121858.1"/>
    <property type="molecule type" value="Genomic_DNA"/>
</dbReference>
<name>A0A814QN45_ADIRI</name>
<dbReference type="Proteomes" id="UP000663852">
    <property type="component" value="Unassembled WGS sequence"/>
</dbReference>
<gene>
    <name evidence="1" type="ORF">EDS130_LOCUS21097</name>
</gene>
<accession>A0A814QN45</accession>
<dbReference type="AlphaFoldDB" id="A0A814QN45"/>
<organism evidence="1 2">
    <name type="scientific">Adineta ricciae</name>
    <name type="common">Rotifer</name>
    <dbReference type="NCBI Taxonomy" id="249248"/>
    <lineage>
        <taxon>Eukaryota</taxon>
        <taxon>Metazoa</taxon>
        <taxon>Spiralia</taxon>
        <taxon>Gnathifera</taxon>
        <taxon>Rotifera</taxon>
        <taxon>Eurotatoria</taxon>
        <taxon>Bdelloidea</taxon>
        <taxon>Adinetida</taxon>
        <taxon>Adinetidae</taxon>
        <taxon>Adineta</taxon>
    </lineage>
</organism>
<evidence type="ECO:0000313" key="2">
    <source>
        <dbReference type="Proteomes" id="UP000663852"/>
    </source>
</evidence>
<proteinExistence type="predicted"/>
<protein>
    <submittedName>
        <fullName evidence="1">Uncharacterized protein</fullName>
    </submittedName>
</protein>
<reference evidence="1" key="1">
    <citation type="submission" date="2021-02" db="EMBL/GenBank/DDBJ databases">
        <authorList>
            <person name="Nowell W R."/>
        </authorList>
    </citation>
    <scope>NUCLEOTIDE SEQUENCE</scope>
</reference>
<evidence type="ECO:0000313" key="1">
    <source>
        <dbReference type="EMBL" id="CAF1121858.1"/>
    </source>
</evidence>
<sequence>MTLGLSFNYIDVNIPASIGLHSVVEKMFALNPYSPFTFLYCITVYNLSVIHSSILNGKQINDDPNAIIRD</sequence>
<comment type="caution">
    <text evidence="1">The sequence shown here is derived from an EMBL/GenBank/DDBJ whole genome shotgun (WGS) entry which is preliminary data.</text>
</comment>